<keyword evidence="2" id="KW-1185">Reference proteome</keyword>
<evidence type="ECO:0000313" key="1">
    <source>
        <dbReference type="EMBL" id="ATE85600.1"/>
    </source>
</evidence>
<sequence length="32" mass="3734">MGERIMDFLILAFALYGVVSFAVEKQKRKDEE</sequence>
<evidence type="ECO:0000313" key="2">
    <source>
        <dbReference type="Proteomes" id="UP000221254"/>
    </source>
</evidence>
<organism evidence="1 2">
    <name type="scientific">Salmonella phage St162</name>
    <dbReference type="NCBI Taxonomy" id="2024312"/>
    <lineage>
        <taxon>Viruses</taxon>
        <taxon>Duplodnaviria</taxon>
        <taxon>Heunggongvirae</taxon>
        <taxon>Uroviricota</taxon>
        <taxon>Caudoviricetes</taxon>
        <taxon>Sarkviridae</taxon>
        <taxon>Guernseyvirinae</taxon>
        <taxon>Cornellvirus</taxon>
        <taxon>Cornellvirus St162</taxon>
    </lineage>
</organism>
<name>A0A291AX97_9CAUD</name>
<dbReference type="EMBL" id="MF158037">
    <property type="protein sequence ID" value="ATE85600.1"/>
    <property type="molecule type" value="Genomic_DNA"/>
</dbReference>
<proteinExistence type="predicted"/>
<dbReference type="Proteomes" id="UP000221254">
    <property type="component" value="Segment"/>
</dbReference>
<accession>A0A291AX97</accession>
<protein>
    <submittedName>
        <fullName evidence="1">Uncharacterized protein</fullName>
    </submittedName>
</protein>
<reference evidence="1 2" key="1">
    <citation type="submission" date="2017-05" db="EMBL/GenBank/DDBJ databases">
        <title>The isolation and characterization of 16 novel Shigella-infecting phages from the environment.</title>
        <authorList>
            <person name="Doore S.M."/>
            <person name="Schrad J.R."/>
            <person name="Dover J.A."/>
            <person name="Parent K.N."/>
        </authorList>
    </citation>
    <scope>NUCLEOTIDE SEQUENCE [LARGE SCALE GENOMIC DNA]</scope>
</reference>
<gene>
    <name evidence="1" type="ORF">St162_gp15</name>
</gene>